<name>A0AAD9PGQ3_9APIC</name>
<evidence type="ECO:0000313" key="4">
    <source>
        <dbReference type="Proteomes" id="UP001214638"/>
    </source>
</evidence>
<dbReference type="EMBL" id="JALLKP010000004">
    <property type="protein sequence ID" value="KAK2195235.1"/>
    <property type="molecule type" value="Genomic_DNA"/>
</dbReference>
<evidence type="ECO:0000313" key="1">
    <source>
        <dbReference type="EMBL" id="KAK2194433.1"/>
    </source>
</evidence>
<dbReference type="AlphaFoldDB" id="A0AAD9PGQ3"/>
<dbReference type="GeneID" id="94337205"/>
<protein>
    <submittedName>
        <fullName evidence="1">Uncharacterized protein</fullName>
    </submittedName>
</protein>
<proteinExistence type="predicted"/>
<dbReference type="EMBL" id="JALLKP010000079">
    <property type="protein sequence ID" value="KAK2194595.1"/>
    <property type="molecule type" value="Genomic_DNA"/>
</dbReference>
<dbReference type="KEGG" id="bdw:94337205"/>
<keyword evidence="4" id="KW-1185">Reference proteome</keyword>
<sequence length="200" mass="23414">MLLCIHFSEQLKLVSLDIDKRSFEFEPKDLVMPESFVPVYIDGYISKQHKVNPFLINLFFKDSSSNWYSNYFIFKNGKFVNLDTPWKTRVDEKIIEGSETYYNVYNMDGHLIINEYFPKHIFEDNLITKDGSNIGQVDMKSLQIKLKLKLESGSIISYTAEYEGSLPKESYCLRWFCCCMKKSTEGPYRYKLFSGSVGNE</sequence>
<evidence type="ECO:0000313" key="3">
    <source>
        <dbReference type="EMBL" id="KAK2195235.1"/>
    </source>
</evidence>
<accession>A0AAD9PGQ3</accession>
<dbReference type="RefSeq" id="XP_067802078.1">
    <property type="nucleotide sequence ID" value="XM_067947927.1"/>
</dbReference>
<reference evidence="1" key="1">
    <citation type="journal article" date="2023" name="Nat. Microbiol.">
        <title>Babesia duncani multi-omics identifies virulence factors and drug targets.</title>
        <authorList>
            <person name="Singh P."/>
            <person name="Lonardi S."/>
            <person name="Liang Q."/>
            <person name="Vydyam P."/>
            <person name="Khabirova E."/>
            <person name="Fang T."/>
            <person name="Gihaz S."/>
            <person name="Thekkiniath J."/>
            <person name="Munshi M."/>
            <person name="Abel S."/>
            <person name="Ciampossin L."/>
            <person name="Batugedara G."/>
            <person name="Gupta M."/>
            <person name="Lu X.M."/>
            <person name="Lenz T."/>
            <person name="Chakravarty S."/>
            <person name="Cornillot E."/>
            <person name="Hu Y."/>
            <person name="Ma W."/>
            <person name="Gonzalez L.M."/>
            <person name="Sanchez S."/>
            <person name="Estrada K."/>
            <person name="Sanchez-Flores A."/>
            <person name="Montero E."/>
            <person name="Harb O.S."/>
            <person name="Le Roch K.G."/>
            <person name="Mamoun C.B."/>
        </authorList>
    </citation>
    <scope>NUCLEOTIDE SEQUENCE</scope>
    <source>
        <strain evidence="1">WA1</strain>
    </source>
</reference>
<gene>
    <name evidence="3" type="ORF">BdWA1_002908</name>
    <name evidence="2" type="ORF">BdWA1_003933</name>
    <name evidence="1" type="ORF">BdWA1_004104</name>
</gene>
<dbReference type="Proteomes" id="UP001214638">
    <property type="component" value="Unassembled WGS sequence"/>
</dbReference>
<organism evidence="1 4">
    <name type="scientific">Babesia duncani</name>
    <dbReference type="NCBI Taxonomy" id="323732"/>
    <lineage>
        <taxon>Eukaryota</taxon>
        <taxon>Sar</taxon>
        <taxon>Alveolata</taxon>
        <taxon>Apicomplexa</taxon>
        <taxon>Aconoidasida</taxon>
        <taxon>Piroplasmida</taxon>
        <taxon>Babesiidae</taxon>
        <taxon>Babesia</taxon>
    </lineage>
</organism>
<comment type="caution">
    <text evidence="1">The sequence shown here is derived from an EMBL/GenBank/DDBJ whole genome shotgun (WGS) entry which is preliminary data.</text>
</comment>
<dbReference type="EMBL" id="JALLKP010000125">
    <property type="protein sequence ID" value="KAK2194433.1"/>
    <property type="molecule type" value="Genomic_DNA"/>
</dbReference>
<evidence type="ECO:0000313" key="2">
    <source>
        <dbReference type="EMBL" id="KAK2194595.1"/>
    </source>
</evidence>